<keyword evidence="1 4" id="KW-0812">Transmembrane</keyword>
<evidence type="ECO:0000256" key="4">
    <source>
        <dbReference type="SAM" id="Phobius"/>
    </source>
</evidence>
<reference evidence="5" key="1">
    <citation type="submission" date="2023-02" db="EMBL/GenBank/DDBJ databases">
        <title>Genome of toxic invasive species Heracleum sosnowskyi carries increased number of genes despite the absence of recent whole-genome duplications.</title>
        <authorList>
            <person name="Schelkunov M."/>
            <person name="Shtratnikova V."/>
            <person name="Makarenko M."/>
            <person name="Klepikova A."/>
            <person name="Omelchenko D."/>
            <person name="Novikova G."/>
            <person name="Obukhova E."/>
            <person name="Bogdanov V."/>
            <person name="Penin A."/>
            <person name="Logacheva M."/>
        </authorList>
    </citation>
    <scope>NUCLEOTIDE SEQUENCE</scope>
    <source>
        <strain evidence="5">Hsosn_3</strain>
        <tissue evidence="5">Leaf</tissue>
    </source>
</reference>
<dbReference type="PANTHER" id="PTHR31218">
    <property type="entry name" value="WAT1-RELATED PROTEIN"/>
    <property type="match status" value="1"/>
</dbReference>
<feature type="transmembrane region" description="Helical" evidence="4">
    <location>
        <begin position="137"/>
        <end position="159"/>
    </location>
</feature>
<comment type="caution">
    <text evidence="5">The sequence shown here is derived from an EMBL/GenBank/DDBJ whole genome shotgun (WGS) entry which is preliminary data.</text>
</comment>
<evidence type="ECO:0000256" key="1">
    <source>
        <dbReference type="ARBA" id="ARBA00022692"/>
    </source>
</evidence>
<proteinExistence type="predicted"/>
<evidence type="ECO:0000256" key="3">
    <source>
        <dbReference type="ARBA" id="ARBA00023136"/>
    </source>
</evidence>
<sequence length="207" mass="23170">MGAVSITLYKGPVIKYSPSRQLKLHLSRKLFLFSSSHENWILGAILLAAASFTISIWNIIQVKTLQAYPEAMTIVSFYILFGTILSAVLAFFLEGNSSAWILKPNMELLVIILTAVFSSIIRSRVQKWCMRSKGPFYVPMFKPMGIPIATMCGCLFFAYTFHYGSIMGAFVVGLGTYMVMWGQITEDDNGVRVPDEKTPLLQEDSQV</sequence>
<dbReference type="InterPro" id="IPR030184">
    <property type="entry name" value="WAT1-related"/>
</dbReference>
<name>A0AAD8H8Y0_9APIA</name>
<evidence type="ECO:0000256" key="2">
    <source>
        <dbReference type="ARBA" id="ARBA00022989"/>
    </source>
</evidence>
<protein>
    <recommendedName>
        <fullName evidence="7">WAT1-related protein</fullName>
    </recommendedName>
</protein>
<evidence type="ECO:0000313" key="6">
    <source>
        <dbReference type="Proteomes" id="UP001237642"/>
    </source>
</evidence>
<reference evidence="5" key="2">
    <citation type="submission" date="2023-05" db="EMBL/GenBank/DDBJ databases">
        <authorList>
            <person name="Schelkunov M.I."/>
        </authorList>
    </citation>
    <scope>NUCLEOTIDE SEQUENCE</scope>
    <source>
        <strain evidence="5">Hsosn_3</strain>
        <tissue evidence="5">Leaf</tissue>
    </source>
</reference>
<feature type="transmembrane region" description="Helical" evidence="4">
    <location>
        <begin position="105"/>
        <end position="125"/>
    </location>
</feature>
<evidence type="ECO:0008006" key="7">
    <source>
        <dbReference type="Google" id="ProtNLM"/>
    </source>
</evidence>
<feature type="transmembrane region" description="Helical" evidence="4">
    <location>
        <begin position="165"/>
        <end position="182"/>
    </location>
</feature>
<dbReference type="GO" id="GO:0016020">
    <property type="term" value="C:membrane"/>
    <property type="evidence" value="ECO:0007669"/>
    <property type="project" value="InterPro"/>
</dbReference>
<keyword evidence="3 4" id="KW-0472">Membrane</keyword>
<accession>A0AAD8H8Y0</accession>
<evidence type="ECO:0000313" key="5">
    <source>
        <dbReference type="EMBL" id="KAK1362153.1"/>
    </source>
</evidence>
<dbReference type="Proteomes" id="UP001237642">
    <property type="component" value="Unassembled WGS sequence"/>
</dbReference>
<feature type="transmembrane region" description="Helical" evidence="4">
    <location>
        <begin position="40"/>
        <end position="60"/>
    </location>
</feature>
<dbReference type="EMBL" id="JAUIZM010000010">
    <property type="protein sequence ID" value="KAK1362153.1"/>
    <property type="molecule type" value="Genomic_DNA"/>
</dbReference>
<feature type="transmembrane region" description="Helical" evidence="4">
    <location>
        <begin position="72"/>
        <end position="93"/>
    </location>
</feature>
<gene>
    <name evidence="5" type="ORF">POM88_046627</name>
</gene>
<dbReference type="AlphaFoldDB" id="A0AAD8H8Y0"/>
<keyword evidence="2 4" id="KW-1133">Transmembrane helix</keyword>
<dbReference type="GO" id="GO:0022857">
    <property type="term" value="F:transmembrane transporter activity"/>
    <property type="evidence" value="ECO:0007669"/>
    <property type="project" value="InterPro"/>
</dbReference>
<organism evidence="5 6">
    <name type="scientific">Heracleum sosnowskyi</name>
    <dbReference type="NCBI Taxonomy" id="360622"/>
    <lineage>
        <taxon>Eukaryota</taxon>
        <taxon>Viridiplantae</taxon>
        <taxon>Streptophyta</taxon>
        <taxon>Embryophyta</taxon>
        <taxon>Tracheophyta</taxon>
        <taxon>Spermatophyta</taxon>
        <taxon>Magnoliopsida</taxon>
        <taxon>eudicotyledons</taxon>
        <taxon>Gunneridae</taxon>
        <taxon>Pentapetalae</taxon>
        <taxon>asterids</taxon>
        <taxon>campanulids</taxon>
        <taxon>Apiales</taxon>
        <taxon>Apiaceae</taxon>
        <taxon>Apioideae</taxon>
        <taxon>apioid superclade</taxon>
        <taxon>Tordylieae</taxon>
        <taxon>Tordyliinae</taxon>
        <taxon>Heracleum</taxon>
    </lineage>
</organism>
<keyword evidence="6" id="KW-1185">Reference proteome</keyword>